<keyword evidence="3" id="KW-0472">Membrane</keyword>
<dbReference type="PANTHER" id="PTHR44227:SF3">
    <property type="entry name" value="PROTEIN O-MANNOSYL-TRANSFERASE TMTC4"/>
    <property type="match status" value="1"/>
</dbReference>
<evidence type="ECO:0000256" key="1">
    <source>
        <dbReference type="ARBA" id="ARBA00022737"/>
    </source>
</evidence>
<comment type="caution">
    <text evidence="4">The sequence shown here is derived from an EMBL/GenBank/DDBJ whole genome shotgun (WGS) entry which is preliminary data.</text>
</comment>
<feature type="transmembrane region" description="Helical" evidence="3">
    <location>
        <begin position="175"/>
        <end position="198"/>
    </location>
</feature>
<evidence type="ECO:0000313" key="5">
    <source>
        <dbReference type="Proteomes" id="UP001165085"/>
    </source>
</evidence>
<keyword evidence="2" id="KW-0802">TPR repeat</keyword>
<evidence type="ECO:0000313" key="4">
    <source>
        <dbReference type="EMBL" id="GMH97112.1"/>
    </source>
</evidence>
<feature type="transmembrane region" description="Helical" evidence="3">
    <location>
        <begin position="145"/>
        <end position="163"/>
    </location>
</feature>
<name>A0A9W7F0H6_9STRA</name>
<keyword evidence="3" id="KW-1133">Transmembrane helix</keyword>
<dbReference type="GO" id="GO:0030968">
    <property type="term" value="P:endoplasmic reticulum unfolded protein response"/>
    <property type="evidence" value="ECO:0007669"/>
    <property type="project" value="TreeGrafter"/>
</dbReference>
<keyword evidence="1" id="KW-0677">Repeat</keyword>
<proteinExistence type="predicted"/>
<dbReference type="AlphaFoldDB" id="A0A9W7F0H6"/>
<organism evidence="4 5">
    <name type="scientific">Triparma strigata</name>
    <dbReference type="NCBI Taxonomy" id="1606541"/>
    <lineage>
        <taxon>Eukaryota</taxon>
        <taxon>Sar</taxon>
        <taxon>Stramenopiles</taxon>
        <taxon>Ochrophyta</taxon>
        <taxon>Bolidophyceae</taxon>
        <taxon>Parmales</taxon>
        <taxon>Triparmaceae</taxon>
        <taxon>Triparma</taxon>
    </lineage>
</organism>
<protein>
    <submittedName>
        <fullName evidence="4">Uncharacterized protein</fullName>
    </submittedName>
</protein>
<keyword evidence="5" id="KW-1185">Reference proteome</keyword>
<evidence type="ECO:0000256" key="2">
    <source>
        <dbReference type="ARBA" id="ARBA00022803"/>
    </source>
</evidence>
<feature type="transmembrane region" description="Helical" evidence="3">
    <location>
        <begin position="241"/>
        <end position="257"/>
    </location>
</feature>
<feature type="transmembrane region" description="Helical" evidence="3">
    <location>
        <begin position="204"/>
        <end position="221"/>
    </location>
</feature>
<gene>
    <name evidence="4" type="ORF">TrST_g5376</name>
</gene>
<dbReference type="GO" id="GO:0000030">
    <property type="term" value="F:mannosyltransferase activity"/>
    <property type="evidence" value="ECO:0007669"/>
    <property type="project" value="TreeGrafter"/>
</dbReference>
<dbReference type="Gene3D" id="1.25.40.10">
    <property type="entry name" value="Tetratricopeptide repeat domain"/>
    <property type="match status" value="1"/>
</dbReference>
<dbReference type="EMBL" id="BRXY01000482">
    <property type="protein sequence ID" value="GMH97112.1"/>
    <property type="molecule type" value="Genomic_DNA"/>
</dbReference>
<evidence type="ECO:0000256" key="3">
    <source>
        <dbReference type="SAM" id="Phobius"/>
    </source>
</evidence>
<dbReference type="InterPro" id="IPR011990">
    <property type="entry name" value="TPR-like_helical_dom_sf"/>
</dbReference>
<dbReference type="GO" id="GO:0005783">
    <property type="term" value="C:endoplasmic reticulum"/>
    <property type="evidence" value="ECO:0007669"/>
    <property type="project" value="TreeGrafter"/>
</dbReference>
<dbReference type="OrthoDB" id="196591at2759"/>
<dbReference type="PANTHER" id="PTHR44227">
    <property type="match status" value="1"/>
</dbReference>
<keyword evidence="3" id="KW-0812">Transmembrane</keyword>
<reference evidence="5" key="1">
    <citation type="journal article" date="2023" name="Commun. Biol.">
        <title>Genome analysis of Parmales, the sister group of diatoms, reveals the evolutionary specialization of diatoms from phago-mixotrophs to photoautotrophs.</title>
        <authorList>
            <person name="Ban H."/>
            <person name="Sato S."/>
            <person name="Yoshikawa S."/>
            <person name="Yamada K."/>
            <person name="Nakamura Y."/>
            <person name="Ichinomiya M."/>
            <person name="Sato N."/>
            <person name="Blanc-Mathieu R."/>
            <person name="Endo H."/>
            <person name="Kuwata A."/>
            <person name="Ogata H."/>
        </authorList>
    </citation>
    <scope>NUCLEOTIDE SEQUENCE [LARGE SCALE GENOMIC DNA]</scope>
    <source>
        <strain evidence="5">NIES 3701</strain>
    </source>
</reference>
<sequence>MPKFQKGLLIVLGTVAGMGFKETGFCAIFFVLLLDCILVPQEKEKEKKKEENSDAVKVLNAYRIGLIVALSIILKLRYDHTGGTGFSINSEFNYIIAAEGGVEKIFRIMICHVRVLKYCFYVGETLSIDHKVDLEITFKLVMEVAGVYLGCLLYLVVVVRRVFKPGSGWFHKINLLSTSLFVIFYLPSSQIFFLVGFYIAERNMFVSCLGACLIFSNYLNLGVQSKLREEFGLGKKRCRAITLLITMLVCLWYARVVNVESKYWLNNETLSLRTLETNPRSFNALRGLGLESYRGQDWEVAEAYYEKAILLKEGKNLVLSDYAMAGKVGLARFIFEGKSDEEHVEKTVGYLREASKEWNYLQGRATHDLGYFLWWGLGDREESVSALIGVVNHVSMFPTLSRREIGMAFNNAGCGVMLGRGNAREASELFVEGLSNMDVGEEAWFIHMNNLVVALVRDGREEEGLQMLEKMKEVGGGGKGGGGEYRSADGFIDTEAGLRDDCIWDYVK</sequence>
<dbReference type="InterPro" id="IPR052346">
    <property type="entry name" value="O-mannosyl-transferase_TMTC"/>
</dbReference>
<accession>A0A9W7F0H6</accession>
<dbReference type="GO" id="GO:0035269">
    <property type="term" value="P:protein O-linked glycosylation via mannose"/>
    <property type="evidence" value="ECO:0007669"/>
    <property type="project" value="TreeGrafter"/>
</dbReference>
<dbReference type="Proteomes" id="UP001165085">
    <property type="component" value="Unassembled WGS sequence"/>
</dbReference>
<feature type="transmembrane region" description="Helical" evidence="3">
    <location>
        <begin position="20"/>
        <end position="39"/>
    </location>
</feature>